<name>A0AC34F8S4_9BILA</name>
<dbReference type="WBParaSite" id="ES5_v2.g13641.t1">
    <property type="protein sequence ID" value="ES5_v2.g13641.t1"/>
    <property type="gene ID" value="ES5_v2.g13641"/>
</dbReference>
<reference evidence="2" key="1">
    <citation type="submission" date="2022-11" db="UniProtKB">
        <authorList>
            <consortium name="WormBaseParasite"/>
        </authorList>
    </citation>
    <scope>IDENTIFICATION</scope>
</reference>
<sequence>MLKDLFNVYYEKVKTWEGIEEICNGSEALRECFGKELTEKCMNFKDFLYFRNSMYDRIYVTNFLQVDYYCHQGNEILKNNYDCLIDKFPNFEHRLDDNPQCEERFKFFESATKRTARECGIKAACFTKTMYALE</sequence>
<dbReference type="Proteomes" id="UP000887579">
    <property type="component" value="Unplaced"/>
</dbReference>
<proteinExistence type="predicted"/>
<accession>A0AC34F8S4</accession>
<evidence type="ECO:0000313" key="1">
    <source>
        <dbReference type="Proteomes" id="UP000887579"/>
    </source>
</evidence>
<organism evidence="1 2">
    <name type="scientific">Panagrolaimus sp. ES5</name>
    <dbReference type="NCBI Taxonomy" id="591445"/>
    <lineage>
        <taxon>Eukaryota</taxon>
        <taxon>Metazoa</taxon>
        <taxon>Ecdysozoa</taxon>
        <taxon>Nematoda</taxon>
        <taxon>Chromadorea</taxon>
        <taxon>Rhabditida</taxon>
        <taxon>Tylenchina</taxon>
        <taxon>Panagrolaimomorpha</taxon>
        <taxon>Panagrolaimoidea</taxon>
        <taxon>Panagrolaimidae</taxon>
        <taxon>Panagrolaimus</taxon>
    </lineage>
</organism>
<protein>
    <submittedName>
        <fullName evidence="2">PIR Superfamily Protein</fullName>
    </submittedName>
</protein>
<evidence type="ECO:0000313" key="2">
    <source>
        <dbReference type="WBParaSite" id="ES5_v2.g13641.t1"/>
    </source>
</evidence>